<gene>
    <name evidence="2" type="ORF">PLOB_00022745</name>
</gene>
<organism evidence="2 3">
    <name type="scientific">Porites lobata</name>
    <dbReference type="NCBI Taxonomy" id="104759"/>
    <lineage>
        <taxon>Eukaryota</taxon>
        <taxon>Metazoa</taxon>
        <taxon>Cnidaria</taxon>
        <taxon>Anthozoa</taxon>
        <taxon>Hexacorallia</taxon>
        <taxon>Scleractinia</taxon>
        <taxon>Fungiina</taxon>
        <taxon>Poritidae</taxon>
        <taxon>Porites</taxon>
    </lineage>
</organism>
<keyword evidence="1" id="KW-1133">Transmembrane helix</keyword>
<dbReference type="Proteomes" id="UP001159405">
    <property type="component" value="Unassembled WGS sequence"/>
</dbReference>
<keyword evidence="3" id="KW-1185">Reference proteome</keyword>
<sequence>MCDRRETIDNCFLNCFRVKGVWAHFRPVLSALLGFDFLINVCTVFFFCFSCDARKFRIASFVIKSVEYSVWTFRNKSTFYNGREEASALIKYALHSIKGRVKLDFHRFSREQFLRVWGEPRFCFMRNDTFLFLLIPRLRVFECLQSMSSDLSLLEETHLADSSQGKTWEKEWGKCCPAAFPFIIFLLCCLTPMARTRTVVVDLRDFPPNFERKDIAKTFYASMGRIISLTQSKLFLVGFVRSPSNLVSPKFLY</sequence>
<evidence type="ECO:0000256" key="1">
    <source>
        <dbReference type="SAM" id="Phobius"/>
    </source>
</evidence>
<evidence type="ECO:0000313" key="2">
    <source>
        <dbReference type="EMBL" id="CAH3114815.1"/>
    </source>
</evidence>
<feature type="transmembrane region" description="Helical" evidence="1">
    <location>
        <begin position="28"/>
        <end position="49"/>
    </location>
</feature>
<reference evidence="2 3" key="1">
    <citation type="submission" date="2022-05" db="EMBL/GenBank/DDBJ databases">
        <authorList>
            <consortium name="Genoscope - CEA"/>
            <person name="William W."/>
        </authorList>
    </citation>
    <scope>NUCLEOTIDE SEQUENCE [LARGE SCALE GENOMIC DNA]</scope>
</reference>
<keyword evidence="1" id="KW-0472">Membrane</keyword>
<keyword evidence="1" id="KW-0812">Transmembrane</keyword>
<dbReference type="EMBL" id="CALNXK010000027">
    <property type="protein sequence ID" value="CAH3114815.1"/>
    <property type="molecule type" value="Genomic_DNA"/>
</dbReference>
<name>A0ABN8NMC3_9CNID</name>
<protein>
    <submittedName>
        <fullName evidence="2">Uncharacterized protein</fullName>
    </submittedName>
</protein>
<comment type="caution">
    <text evidence="2">The sequence shown here is derived from an EMBL/GenBank/DDBJ whole genome shotgun (WGS) entry which is preliminary data.</text>
</comment>
<evidence type="ECO:0000313" key="3">
    <source>
        <dbReference type="Proteomes" id="UP001159405"/>
    </source>
</evidence>
<accession>A0ABN8NMC3</accession>
<proteinExistence type="predicted"/>